<proteinExistence type="inferred from homology"/>
<dbReference type="PROSITE" id="PS01125">
    <property type="entry name" value="ROK"/>
    <property type="match status" value="1"/>
</dbReference>
<keyword evidence="3" id="KW-1185">Reference proteome</keyword>
<keyword evidence="2" id="KW-0808">Transferase</keyword>
<organism evidence="2 3">
    <name type="scientific">Aureimonas pseudogalii</name>
    <dbReference type="NCBI Taxonomy" id="1744844"/>
    <lineage>
        <taxon>Bacteria</taxon>
        <taxon>Pseudomonadati</taxon>
        <taxon>Pseudomonadota</taxon>
        <taxon>Alphaproteobacteria</taxon>
        <taxon>Hyphomicrobiales</taxon>
        <taxon>Aurantimonadaceae</taxon>
        <taxon>Aureimonas</taxon>
    </lineage>
</organism>
<evidence type="ECO:0000313" key="3">
    <source>
        <dbReference type="Proteomes" id="UP000542776"/>
    </source>
</evidence>
<keyword evidence="2" id="KW-0418">Kinase</keyword>
<dbReference type="InterPro" id="IPR000600">
    <property type="entry name" value="ROK"/>
</dbReference>
<dbReference type="Gene3D" id="3.30.420.40">
    <property type="match status" value="2"/>
</dbReference>
<reference evidence="2 3" key="1">
    <citation type="submission" date="2020-08" db="EMBL/GenBank/DDBJ databases">
        <title>Genomic Encyclopedia of Type Strains, Phase IV (KMG-IV): sequencing the most valuable type-strain genomes for metagenomic binning, comparative biology and taxonomic classification.</title>
        <authorList>
            <person name="Goeker M."/>
        </authorList>
    </citation>
    <scope>NUCLEOTIDE SEQUENCE [LARGE SCALE GENOMIC DNA]</scope>
    <source>
        <strain evidence="2 3">DSM 102238</strain>
    </source>
</reference>
<gene>
    <name evidence="2" type="ORF">GGR04_003261</name>
</gene>
<dbReference type="Proteomes" id="UP000542776">
    <property type="component" value="Unassembled WGS sequence"/>
</dbReference>
<protein>
    <submittedName>
        <fullName evidence="2">N-acetylglucosamine kinase</fullName>
        <ecNumber evidence="2">2.7.1.59</ecNumber>
    </submittedName>
</protein>
<dbReference type="PANTHER" id="PTHR18964">
    <property type="entry name" value="ROK (REPRESSOR, ORF, KINASE) FAMILY"/>
    <property type="match status" value="1"/>
</dbReference>
<evidence type="ECO:0000256" key="1">
    <source>
        <dbReference type="ARBA" id="ARBA00006479"/>
    </source>
</evidence>
<comment type="similarity">
    <text evidence="1">Belongs to the ROK (NagC/XylR) family.</text>
</comment>
<dbReference type="InterPro" id="IPR049874">
    <property type="entry name" value="ROK_cs"/>
</dbReference>
<name>A0A7W6H6C2_9HYPH</name>
<dbReference type="EMBL" id="JACIEK010000009">
    <property type="protein sequence ID" value="MBB3999392.1"/>
    <property type="molecule type" value="Genomic_DNA"/>
</dbReference>
<dbReference type="RefSeq" id="WP_183200930.1">
    <property type="nucleotide sequence ID" value="NZ_JACIEK010000009.1"/>
</dbReference>
<dbReference type="PANTHER" id="PTHR18964:SF149">
    <property type="entry name" value="BIFUNCTIONAL UDP-N-ACETYLGLUCOSAMINE 2-EPIMERASE_N-ACETYLMANNOSAMINE KINASE"/>
    <property type="match status" value="1"/>
</dbReference>
<accession>A0A7W6H6C2</accession>
<dbReference type="EC" id="2.7.1.59" evidence="2"/>
<evidence type="ECO:0000313" key="2">
    <source>
        <dbReference type="EMBL" id="MBB3999392.1"/>
    </source>
</evidence>
<comment type="caution">
    <text evidence="2">The sequence shown here is derived from an EMBL/GenBank/DDBJ whole genome shotgun (WGS) entry which is preliminary data.</text>
</comment>
<sequence>MDFELSDFSRQAREAGAAVLAADIGGSFIKFAAADRTGRPLALLHRPNPAHDWAAFTATMAALAEAADPGGTLPLALSVAGTIDPESGISIAANIGCINGRPVARELGPALARPVLAANDADCFALAEALQGAGAGHRTVFGIILGTGVGGGLVIDGRILEGAGGVSGEWGHGPVVGERIVGGIAVPVLRCGCGQIGCLDTVGGARGLERLDSVLNGTMRDSRALLAAWLAGEAQARAAVELYLDLLAGPLAMVLNLTGASLVPVGGGLSNVAPLVDALDRAVRARILRRTADPVVRPAILGADAGLIGAALLALGSAASG</sequence>
<dbReference type="Pfam" id="PF00480">
    <property type="entry name" value="ROK"/>
    <property type="match status" value="1"/>
</dbReference>
<dbReference type="GO" id="GO:0045127">
    <property type="term" value="F:N-acetylglucosamine kinase activity"/>
    <property type="evidence" value="ECO:0007669"/>
    <property type="project" value="UniProtKB-EC"/>
</dbReference>
<dbReference type="SUPFAM" id="SSF53067">
    <property type="entry name" value="Actin-like ATPase domain"/>
    <property type="match status" value="1"/>
</dbReference>
<dbReference type="AlphaFoldDB" id="A0A7W6H6C2"/>
<dbReference type="InterPro" id="IPR043129">
    <property type="entry name" value="ATPase_NBD"/>
</dbReference>